<keyword evidence="10 15" id="KW-0460">Magnesium</keyword>
<dbReference type="PANTHER" id="PTHR43028:SF4">
    <property type="entry name" value="INOSITOL MONOPHOSPHATASE 3"/>
    <property type="match status" value="1"/>
</dbReference>
<dbReference type="InterPro" id="IPR050725">
    <property type="entry name" value="CysQ/Inositol_MonoPase"/>
</dbReference>
<keyword evidence="7 16" id="KW-0812">Transmembrane</keyword>
<feature type="binding site" evidence="15">
    <location>
        <position position="303"/>
    </location>
    <ligand>
        <name>Mg(2+)</name>
        <dbReference type="ChEBI" id="CHEBI:18420"/>
        <label>1</label>
        <note>catalytic</note>
    </ligand>
</feature>
<keyword evidence="8 15" id="KW-0479">Metal-binding</keyword>
<dbReference type="PROSITE" id="PS00630">
    <property type="entry name" value="IMP_2"/>
    <property type="match status" value="1"/>
</dbReference>
<comment type="cofactor">
    <cofactor evidence="2 15">
        <name>Mg(2+)</name>
        <dbReference type="ChEBI" id="CHEBI:18420"/>
    </cofactor>
</comment>
<evidence type="ECO:0000256" key="16">
    <source>
        <dbReference type="SAM" id="Phobius"/>
    </source>
</evidence>
<dbReference type="GO" id="GO:0052834">
    <property type="term" value="F:inositol monophosphate phosphatase activity"/>
    <property type="evidence" value="ECO:0007669"/>
    <property type="project" value="UniProtKB-EC"/>
</dbReference>
<comment type="similarity">
    <text evidence="5">Belongs to the inositol monophosphatase superfamily.</text>
</comment>
<dbReference type="GO" id="GO:0046854">
    <property type="term" value="P:phosphatidylinositol phosphate biosynthetic process"/>
    <property type="evidence" value="ECO:0007669"/>
    <property type="project" value="InterPro"/>
</dbReference>
<evidence type="ECO:0000256" key="5">
    <source>
        <dbReference type="ARBA" id="ARBA00009759"/>
    </source>
</evidence>
<evidence type="ECO:0000256" key="2">
    <source>
        <dbReference type="ARBA" id="ARBA00001946"/>
    </source>
</evidence>
<proteinExistence type="inferred from homology"/>
<evidence type="ECO:0000256" key="6">
    <source>
        <dbReference type="ARBA" id="ARBA00013106"/>
    </source>
</evidence>
<evidence type="ECO:0000256" key="1">
    <source>
        <dbReference type="ARBA" id="ARBA00001033"/>
    </source>
</evidence>
<evidence type="ECO:0000256" key="13">
    <source>
        <dbReference type="ARBA" id="ARBA00042119"/>
    </source>
</evidence>
<evidence type="ECO:0000313" key="18">
    <source>
        <dbReference type="Proteomes" id="UP000664859"/>
    </source>
</evidence>
<feature type="binding site" evidence="15">
    <location>
        <position position="137"/>
    </location>
    <ligand>
        <name>Mg(2+)</name>
        <dbReference type="ChEBI" id="CHEBI:18420"/>
        <label>1</label>
        <note>catalytic</note>
    </ligand>
</feature>
<evidence type="ECO:0000256" key="8">
    <source>
        <dbReference type="ARBA" id="ARBA00022723"/>
    </source>
</evidence>
<dbReference type="EC" id="3.1.3.25" evidence="6"/>
<dbReference type="GO" id="GO:0005737">
    <property type="term" value="C:cytoplasm"/>
    <property type="evidence" value="ECO:0007669"/>
    <property type="project" value="UniProtKB-ARBA"/>
</dbReference>
<evidence type="ECO:0000256" key="10">
    <source>
        <dbReference type="ARBA" id="ARBA00022842"/>
    </source>
</evidence>
<evidence type="ECO:0000256" key="7">
    <source>
        <dbReference type="ARBA" id="ARBA00022692"/>
    </source>
</evidence>
<dbReference type="InterPro" id="IPR000760">
    <property type="entry name" value="Inositol_monophosphatase-like"/>
</dbReference>
<dbReference type="Gene3D" id="3.40.190.80">
    <property type="match status" value="1"/>
</dbReference>
<dbReference type="FunFam" id="3.30.540.10:FF:000012">
    <property type="entry name" value="Blast:Putative inositol monophosphatase 3"/>
    <property type="match status" value="1"/>
</dbReference>
<dbReference type="Gene3D" id="3.30.540.10">
    <property type="entry name" value="Fructose-1,6-Bisphosphatase, subunit A, domain 1"/>
    <property type="match status" value="1"/>
</dbReference>
<comment type="subcellular location">
    <subcellularLocation>
        <location evidence="3">Membrane</location>
        <topology evidence="3">Single-pass membrane protein</topology>
    </subcellularLocation>
</comment>
<dbReference type="GO" id="GO:0012505">
    <property type="term" value="C:endomembrane system"/>
    <property type="evidence" value="ECO:0007669"/>
    <property type="project" value="TreeGrafter"/>
</dbReference>
<feature type="binding site" evidence="15">
    <location>
        <position position="175"/>
    </location>
    <ligand>
        <name>Mg(2+)</name>
        <dbReference type="ChEBI" id="CHEBI:18420"/>
        <label>1</label>
        <note>catalytic</note>
    </ligand>
</feature>
<feature type="binding site" evidence="15">
    <location>
        <position position="178"/>
    </location>
    <ligand>
        <name>Mg(2+)</name>
        <dbReference type="ChEBI" id="CHEBI:18420"/>
        <label>1</label>
        <note>catalytic</note>
    </ligand>
</feature>
<evidence type="ECO:0000256" key="4">
    <source>
        <dbReference type="ARBA" id="ARBA00005152"/>
    </source>
</evidence>
<keyword evidence="9" id="KW-0378">Hydrolase</keyword>
<keyword evidence="12 16" id="KW-0472">Membrane</keyword>
<dbReference type="Proteomes" id="UP000664859">
    <property type="component" value="Unassembled WGS sequence"/>
</dbReference>
<organism evidence="17 18">
    <name type="scientific">Tribonema minus</name>
    <dbReference type="NCBI Taxonomy" id="303371"/>
    <lineage>
        <taxon>Eukaryota</taxon>
        <taxon>Sar</taxon>
        <taxon>Stramenopiles</taxon>
        <taxon>Ochrophyta</taxon>
        <taxon>PX clade</taxon>
        <taxon>Xanthophyceae</taxon>
        <taxon>Tribonematales</taxon>
        <taxon>Tribonemataceae</taxon>
        <taxon>Tribonema</taxon>
    </lineage>
</organism>
<evidence type="ECO:0000256" key="11">
    <source>
        <dbReference type="ARBA" id="ARBA00022989"/>
    </source>
</evidence>
<dbReference type="EMBL" id="JAFCMP010000457">
    <property type="protein sequence ID" value="KAG5179488.1"/>
    <property type="molecule type" value="Genomic_DNA"/>
</dbReference>
<comment type="catalytic activity">
    <reaction evidence="1">
        <text>a myo-inositol phosphate + H2O = myo-inositol + phosphate</text>
        <dbReference type="Rhea" id="RHEA:24056"/>
        <dbReference type="ChEBI" id="CHEBI:15377"/>
        <dbReference type="ChEBI" id="CHEBI:17268"/>
        <dbReference type="ChEBI" id="CHEBI:43474"/>
        <dbReference type="ChEBI" id="CHEBI:84139"/>
        <dbReference type="EC" id="3.1.3.25"/>
    </reaction>
</comment>
<dbReference type="GO" id="GO:0046872">
    <property type="term" value="F:metal ion binding"/>
    <property type="evidence" value="ECO:0007669"/>
    <property type="project" value="UniProtKB-KW"/>
</dbReference>
<dbReference type="PANTHER" id="PTHR43028">
    <property type="entry name" value="3'(2'),5'-BISPHOSPHATE NUCLEOTIDASE 1"/>
    <property type="match status" value="1"/>
</dbReference>
<name>A0A835YRT6_9STRA</name>
<dbReference type="SUPFAM" id="SSF56655">
    <property type="entry name" value="Carbohydrate phosphatase"/>
    <property type="match status" value="1"/>
</dbReference>
<comment type="caution">
    <text evidence="17">The sequence shown here is derived from an EMBL/GenBank/DDBJ whole genome shotgun (WGS) entry which is preliminary data.</text>
</comment>
<protein>
    <recommendedName>
        <fullName evidence="6">inositol-phosphate phosphatase</fullName>
        <ecNumber evidence="6">3.1.3.25</ecNumber>
    </recommendedName>
    <alternativeName>
        <fullName evidence="14">Inositol-1(or 4)-monophosphatase 3</fullName>
    </alternativeName>
    <alternativeName>
        <fullName evidence="13">Myo-inositol monophosphatase A3</fullName>
    </alternativeName>
</protein>
<accession>A0A835YRT6</accession>
<evidence type="ECO:0000256" key="3">
    <source>
        <dbReference type="ARBA" id="ARBA00004167"/>
    </source>
</evidence>
<evidence type="ECO:0000256" key="9">
    <source>
        <dbReference type="ARBA" id="ARBA00022801"/>
    </source>
</evidence>
<dbReference type="GO" id="GO:0016020">
    <property type="term" value="C:membrane"/>
    <property type="evidence" value="ECO:0007669"/>
    <property type="project" value="UniProtKB-SubCell"/>
</dbReference>
<reference evidence="17" key="1">
    <citation type="submission" date="2021-02" db="EMBL/GenBank/DDBJ databases">
        <title>First Annotated Genome of the Yellow-green Alga Tribonema minus.</title>
        <authorList>
            <person name="Mahan K.M."/>
        </authorList>
    </citation>
    <scope>NUCLEOTIDE SEQUENCE</scope>
    <source>
        <strain evidence="17">UTEX B ZZ1240</strain>
    </source>
</reference>
<evidence type="ECO:0000256" key="14">
    <source>
        <dbReference type="ARBA" id="ARBA00042949"/>
    </source>
</evidence>
<dbReference type="Pfam" id="PF00459">
    <property type="entry name" value="Inositol_P"/>
    <property type="match status" value="1"/>
</dbReference>
<dbReference type="GO" id="GO:0008254">
    <property type="term" value="F:3'-nucleotidase activity"/>
    <property type="evidence" value="ECO:0007669"/>
    <property type="project" value="TreeGrafter"/>
</dbReference>
<evidence type="ECO:0000256" key="12">
    <source>
        <dbReference type="ARBA" id="ARBA00023136"/>
    </source>
</evidence>
<keyword evidence="11 16" id="KW-1133">Transmembrane helix</keyword>
<dbReference type="InterPro" id="IPR020550">
    <property type="entry name" value="Inositol_monophosphatase_CS"/>
</dbReference>
<gene>
    <name evidence="17" type="ORF">JKP88DRAFT_200945</name>
</gene>
<feature type="transmembrane region" description="Helical" evidence="16">
    <location>
        <begin position="27"/>
        <end position="45"/>
    </location>
</feature>
<evidence type="ECO:0000256" key="15">
    <source>
        <dbReference type="PIRSR" id="PIRSR600760-2"/>
    </source>
</evidence>
<dbReference type="AlphaFoldDB" id="A0A835YRT6"/>
<sequence length="360" mass="38059">MLPHRAPARLRPSPAYPQSGAGSHVKLVILVAAIVGAIALFSSFGGKGKGLPDANPQRQSNGGTVMLSDVLAVGLGLSEQAAAVIKQVKRQHQENMNVKGKTAEGVDEPVTDADKQSNAIFVNGYRNHFPGIRMLSEETDPADDNNIRSAFTLSPPLPPGADVPLDLMDTEVLIDPLDATKEFTEDLLEYVTTMVCVVHKGRPVAGIINQVFEDSPAVVGIVGSEDGTTGVLRGRDQRKTATGDAETTVAISRSHTGAGEDVVTKRFPGHRPLLAGGAGYKALLVLDGTANAYVHVTKIKAWDVCAADAVLHAIGGGFTDVDGKRLKYLAEDPVFKRGVVATQSKVSQAWYLEHLGGNMT</sequence>
<evidence type="ECO:0000313" key="17">
    <source>
        <dbReference type="EMBL" id="KAG5179488.1"/>
    </source>
</evidence>
<feature type="binding site" evidence="15">
    <location>
        <position position="177"/>
    </location>
    <ligand>
        <name>Mg(2+)</name>
        <dbReference type="ChEBI" id="CHEBI:18420"/>
        <label>1</label>
        <note>catalytic</note>
    </ligand>
</feature>
<dbReference type="OrthoDB" id="10254945at2759"/>
<keyword evidence="18" id="KW-1185">Reference proteome</keyword>
<comment type="pathway">
    <text evidence="4">Polyol metabolism; myo-inositol biosynthesis; myo-inositol from D-glucose 6-phosphate: step 2/2.</text>
</comment>